<accession>A0ABQ0GN11</accession>
<evidence type="ECO:0000313" key="3">
    <source>
        <dbReference type="Proteomes" id="UP001628179"/>
    </source>
</evidence>
<evidence type="ECO:0000259" key="1">
    <source>
        <dbReference type="Pfam" id="PF14420"/>
    </source>
</evidence>
<keyword evidence="3" id="KW-1185">Reference proteome</keyword>
<dbReference type="Proteomes" id="UP001628179">
    <property type="component" value="Unassembled WGS sequence"/>
</dbReference>
<comment type="caution">
    <text evidence="2">The sequence shown here is derived from an EMBL/GenBank/DDBJ whole genome shotgun (WGS) entry which is preliminary data.</text>
</comment>
<gene>
    <name evidence="2" type="ORF">MFIFM68171_09344</name>
</gene>
<name>A0ABQ0GN11_9PEZI</name>
<reference evidence="2 3" key="1">
    <citation type="submission" date="2024-09" db="EMBL/GenBank/DDBJ databases">
        <title>Itraconazole resistance in Madurella fahalii resulting from another homologue of gene encoding cytochrome P450 14-alpha sterol demethylase (CYP51).</title>
        <authorList>
            <person name="Yoshioka I."/>
            <person name="Fahal A.H."/>
            <person name="Kaneko S."/>
            <person name="Yaguchi T."/>
        </authorList>
    </citation>
    <scope>NUCLEOTIDE SEQUENCE [LARGE SCALE GENOMIC DNA]</scope>
    <source>
        <strain evidence="2 3">IFM 68171</strain>
    </source>
</reference>
<evidence type="ECO:0000313" key="2">
    <source>
        <dbReference type="EMBL" id="GAB1319134.1"/>
    </source>
</evidence>
<organism evidence="2 3">
    <name type="scientific">Madurella fahalii</name>
    <dbReference type="NCBI Taxonomy" id="1157608"/>
    <lineage>
        <taxon>Eukaryota</taxon>
        <taxon>Fungi</taxon>
        <taxon>Dikarya</taxon>
        <taxon>Ascomycota</taxon>
        <taxon>Pezizomycotina</taxon>
        <taxon>Sordariomycetes</taxon>
        <taxon>Sordariomycetidae</taxon>
        <taxon>Sordariales</taxon>
        <taxon>Sordariales incertae sedis</taxon>
        <taxon>Madurella</taxon>
    </lineage>
</organism>
<dbReference type="PANTHER" id="PTHR38788:SF3">
    <property type="entry name" value="CLR5 DOMAIN-CONTAINING PROTEIN"/>
    <property type="match status" value="1"/>
</dbReference>
<dbReference type="GeneID" id="98180086"/>
<feature type="domain" description="Clr5" evidence="1">
    <location>
        <begin position="25"/>
        <end position="74"/>
    </location>
</feature>
<sequence length="195" mass="22862">MSEYYMYTQPGGQQIQPAMFRPAKAEDWEPYRDIIAHLYNTMKLKDVMTEMQVTYNFKATEKQYKTQIKKWNLDTKYIKASEYMFMIKTMREREATNPGKETRFILRGRVVDPKDIARFEKRAQKKGLIKDGDPVEIQGSTSRTTGVAHYRLTRDFLIEPVEDLVYGTPSPEPSGSMSNEMSYSYDPTLDYSYSY</sequence>
<dbReference type="RefSeq" id="XP_070920864.1">
    <property type="nucleotide sequence ID" value="XM_071064763.1"/>
</dbReference>
<dbReference type="EMBL" id="BAAFSV010000005">
    <property type="protein sequence ID" value="GAB1319134.1"/>
    <property type="molecule type" value="Genomic_DNA"/>
</dbReference>
<dbReference type="InterPro" id="IPR025676">
    <property type="entry name" value="Clr5_dom"/>
</dbReference>
<dbReference type="PANTHER" id="PTHR38788">
    <property type="entry name" value="CLR5 DOMAIN-CONTAINING PROTEIN"/>
    <property type="match status" value="1"/>
</dbReference>
<proteinExistence type="predicted"/>
<protein>
    <submittedName>
        <fullName evidence="2">Clr5 domain-containing protein</fullName>
    </submittedName>
</protein>
<dbReference type="Pfam" id="PF14420">
    <property type="entry name" value="Clr5"/>
    <property type="match status" value="1"/>
</dbReference>